<evidence type="ECO:0000313" key="6">
    <source>
        <dbReference type="Proteomes" id="UP000823900"/>
    </source>
</evidence>
<feature type="compositionally biased region" description="Polar residues" evidence="1">
    <location>
        <begin position="94"/>
        <end position="107"/>
    </location>
</feature>
<feature type="domain" description="Prolow-density lipoprotein receptor-related protein 1-like beta-propeller" evidence="4">
    <location>
        <begin position="306"/>
        <end position="450"/>
    </location>
</feature>
<feature type="compositionally biased region" description="Acidic residues" evidence="1">
    <location>
        <begin position="108"/>
        <end position="138"/>
    </location>
</feature>
<dbReference type="AlphaFoldDB" id="A0A9D2KLD2"/>
<dbReference type="SUPFAM" id="SSF69304">
    <property type="entry name" value="Tricorn protease N-terminal domain"/>
    <property type="match status" value="1"/>
</dbReference>
<protein>
    <submittedName>
        <fullName evidence="5">DUF5050 domain-containing protein</fullName>
    </submittedName>
</protein>
<feature type="region of interest" description="Disordered" evidence="1">
    <location>
        <begin position="87"/>
        <end position="138"/>
    </location>
</feature>
<gene>
    <name evidence="5" type="ORF">IAA07_01105</name>
</gene>
<dbReference type="Pfam" id="PF16472">
    <property type="entry name" value="DUF5050"/>
    <property type="match status" value="2"/>
</dbReference>
<feature type="domain" description="Prolow-density lipoprotein receptor-related protein 1-like beta-propeller" evidence="4">
    <location>
        <begin position="156"/>
        <end position="245"/>
    </location>
</feature>
<name>A0A9D2KLD2_9FIRM</name>
<dbReference type="EMBL" id="DWZA01000009">
    <property type="protein sequence ID" value="HJA70162.1"/>
    <property type="molecule type" value="Genomic_DNA"/>
</dbReference>
<keyword evidence="2" id="KW-0812">Transmembrane</keyword>
<dbReference type="Pfam" id="PF13240">
    <property type="entry name" value="Zn_Ribbon_1"/>
    <property type="match status" value="1"/>
</dbReference>
<reference evidence="5" key="2">
    <citation type="submission" date="2021-04" db="EMBL/GenBank/DDBJ databases">
        <authorList>
            <person name="Gilroy R."/>
        </authorList>
    </citation>
    <scope>NUCLEOTIDE SEQUENCE</scope>
    <source>
        <strain evidence="5">CHK178-16964</strain>
    </source>
</reference>
<reference evidence="5" key="1">
    <citation type="journal article" date="2021" name="PeerJ">
        <title>Extensive microbial diversity within the chicken gut microbiome revealed by metagenomics and culture.</title>
        <authorList>
            <person name="Gilroy R."/>
            <person name="Ravi A."/>
            <person name="Getino M."/>
            <person name="Pursley I."/>
            <person name="Horton D.L."/>
            <person name="Alikhan N.F."/>
            <person name="Baker D."/>
            <person name="Gharbi K."/>
            <person name="Hall N."/>
            <person name="Watson M."/>
            <person name="Adriaenssens E.M."/>
            <person name="Foster-Nyarko E."/>
            <person name="Jarju S."/>
            <person name="Secka A."/>
            <person name="Antonio M."/>
            <person name="Oren A."/>
            <person name="Chaudhuri R.R."/>
            <person name="La Ragione R."/>
            <person name="Hildebrand F."/>
            <person name="Pallen M.J."/>
        </authorList>
    </citation>
    <scope>NUCLEOTIDE SEQUENCE</scope>
    <source>
        <strain evidence="5">CHK178-16964</strain>
    </source>
</reference>
<evidence type="ECO:0000313" key="5">
    <source>
        <dbReference type="EMBL" id="HJA70162.1"/>
    </source>
</evidence>
<evidence type="ECO:0000259" key="3">
    <source>
        <dbReference type="Pfam" id="PF13240"/>
    </source>
</evidence>
<feature type="transmembrane region" description="Helical" evidence="2">
    <location>
        <begin position="58"/>
        <end position="80"/>
    </location>
</feature>
<accession>A0A9D2KLD2</accession>
<keyword evidence="2" id="KW-0472">Membrane</keyword>
<comment type="caution">
    <text evidence="5">The sequence shown here is derived from an EMBL/GenBank/DDBJ whole genome shotgun (WGS) entry which is preliminary data.</text>
</comment>
<evidence type="ECO:0000256" key="2">
    <source>
        <dbReference type="SAM" id="Phobius"/>
    </source>
</evidence>
<feature type="region of interest" description="Disordered" evidence="1">
    <location>
        <begin position="31"/>
        <end position="53"/>
    </location>
</feature>
<dbReference type="InterPro" id="IPR026870">
    <property type="entry name" value="Zinc_ribbon_dom"/>
</dbReference>
<proteinExistence type="predicted"/>
<sequence length="493" mass="53990">MFCSKCGKQIPDNTKFCPYCGAQNQMYRPPAQNPYGGAGQPSPGGPPPSPKKKSRLPLILGLIVLFLVFFIAAFILFGVFGGNGGSEQPKETLTHISRGSQTGSSETETPEAEDENSEAAAESEDETEAAEDEGEEAEEAAFVIPPNTAEDDGNLFGNSHCYARIISDGTYLYFRNELDKERTYWVKKGETDAHPLTDVYMKDLHYKDGWIYYSRTTEGDIAQGTRDNNIYRMKTDGSGNTNLSNLTFDNPQCWLSFETMSNGRCFFVYTNGKGISVDIGYAPKSGGSSVILASVPAANVVDNPCINVIGDNVYYLAGDGLHCVSISTQADTVVLPGFSCREYMIYGGVIYFWENASDGHAVLSSVNLDGTGRTELFRSSDSEFSEESMQINIYQGDIYVLLHSGYPDGTKNGRLYQMELDGSKAQEQMDGISWFNIVDDTLYYRLIDTEETSSSASDDSAYYYTPFDSVIEGTGKEDGTGLFHSASSGQSDH</sequence>
<dbReference type="Proteomes" id="UP000823900">
    <property type="component" value="Unassembled WGS sequence"/>
</dbReference>
<dbReference type="InterPro" id="IPR032485">
    <property type="entry name" value="LRP1-like_beta_prop"/>
</dbReference>
<feature type="domain" description="Zinc-ribbon" evidence="3">
    <location>
        <begin position="2"/>
        <end position="22"/>
    </location>
</feature>
<evidence type="ECO:0000256" key="1">
    <source>
        <dbReference type="SAM" id="MobiDB-lite"/>
    </source>
</evidence>
<keyword evidence="2" id="KW-1133">Transmembrane helix</keyword>
<organism evidence="5 6">
    <name type="scientific">Candidatus Lachnoclostridium stercoravium</name>
    <dbReference type="NCBI Taxonomy" id="2838633"/>
    <lineage>
        <taxon>Bacteria</taxon>
        <taxon>Bacillati</taxon>
        <taxon>Bacillota</taxon>
        <taxon>Clostridia</taxon>
        <taxon>Lachnospirales</taxon>
        <taxon>Lachnospiraceae</taxon>
    </lineage>
</organism>
<evidence type="ECO:0000259" key="4">
    <source>
        <dbReference type="Pfam" id="PF16472"/>
    </source>
</evidence>